<evidence type="ECO:0000256" key="1">
    <source>
        <dbReference type="SAM" id="MobiDB-lite"/>
    </source>
</evidence>
<dbReference type="OrthoDB" id="10549320at2759"/>
<dbReference type="Proteomes" id="UP000838412">
    <property type="component" value="Chromosome 11"/>
</dbReference>
<protein>
    <submittedName>
        <fullName evidence="3">Hypp5884 protein</fullName>
    </submittedName>
</protein>
<accession>A0A8J9W566</accession>
<feature type="compositionally biased region" description="Acidic residues" evidence="1">
    <location>
        <begin position="51"/>
        <end position="70"/>
    </location>
</feature>
<organism evidence="3 4">
    <name type="scientific">Branchiostoma lanceolatum</name>
    <name type="common">Common lancelet</name>
    <name type="synonym">Amphioxus lanceolatum</name>
    <dbReference type="NCBI Taxonomy" id="7740"/>
    <lineage>
        <taxon>Eukaryota</taxon>
        <taxon>Metazoa</taxon>
        <taxon>Chordata</taxon>
        <taxon>Cephalochordata</taxon>
        <taxon>Leptocardii</taxon>
        <taxon>Amphioxiformes</taxon>
        <taxon>Branchiostomatidae</taxon>
        <taxon>Branchiostoma</taxon>
    </lineage>
</organism>
<name>A0A8J9W566_BRALA</name>
<keyword evidence="2" id="KW-1133">Transmembrane helix</keyword>
<feature type="region of interest" description="Disordered" evidence="1">
    <location>
        <begin position="44"/>
        <end position="70"/>
    </location>
</feature>
<keyword evidence="2" id="KW-0812">Transmembrane</keyword>
<sequence length="182" mass="20515">MPVLAMLRWAKGTATERVTQVAGWGRTSWQRASPWTWSGLHENTDPRYMYEDPDPTTDGEDSGSDGDEEGLSLSRNYGEVAVSPRVVPDRSQLLVPDETEFGELFQESRARCYTALQLNLGPFLAVWWGVLFGLVHFLNVSVVYPLIALLYRGLGQPMKTCFREFLKGITPNLHDITYCKLA</sequence>
<reference evidence="3" key="1">
    <citation type="submission" date="2022-01" db="EMBL/GenBank/DDBJ databases">
        <authorList>
            <person name="Braso-Vives M."/>
        </authorList>
    </citation>
    <scope>NUCLEOTIDE SEQUENCE</scope>
</reference>
<dbReference type="AlphaFoldDB" id="A0A8J9W566"/>
<evidence type="ECO:0000313" key="3">
    <source>
        <dbReference type="EMBL" id="CAH1239793.1"/>
    </source>
</evidence>
<keyword evidence="2" id="KW-0472">Membrane</keyword>
<feature type="transmembrane region" description="Helical" evidence="2">
    <location>
        <begin position="126"/>
        <end position="151"/>
    </location>
</feature>
<proteinExistence type="predicted"/>
<keyword evidence="4" id="KW-1185">Reference proteome</keyword>
<gene>
    <name evidence="3" type="primary">Hypp5884</name>
    <name evidence="3" type="ORF">BLAG_LOCUS3978</name>
</gene>
<evidence type="ECO:0000256" key="2">
    <source>
        <dbReference type="SAM" id="Phobius"/>
    </source>
</evidence>
<dbReference type="EMBL" id="OV696696">
    <property type="protein sequence ID" value="CAH1239793.1"/>
    <property type="molecule type" value="Genomic_DNA"/>
</dbReference>
<evidence type="ECO:0000313" key="4">
    <source>
        <dbReference type="Proteomes" id="UP000838412"/>
    </source>
</evidence>